<accession>V9H630</accession>
<dbReference type="HOGENOM" id="CLU_1288163_0_0_4"/>
<feature type="signal peptide" evidence="1">
    <location>
        <begin position="1"/>
        <end position="17"/>
    </location>
</feature>
<evidence type="ECO:0008006" key="4">
    <source>
        <dbReference type="Google" id="ProtNLM"/>
    </source>
</evidence>
<gene>
    <name evidence="2" type="ORF">HMPREF9021_00543</name>
</gene>
<keyword evidence="1" id="KW-0732">Signal</keyword>
<dbReference type="RefSeq" id="WP_002641330.1">
    <property type="nucleotide sequence ID" value="NZ_CP019448.1"/>
</dbReference>
<dbReference type="KEGG" id="smur:BWP33_10550"/>
<keyword evidence="3" id="KW-1185">Reference proteome</keyword>
<protein>
    <recommendedName>
        <fullName evidence="4">Lipoprotein</fullName>
    </recommendedName>
</protein>
<dbReference type="Proteomes" id="UP000017813">
    <property type="component" value="Unassembled WGS sequence"/>
</dbReference>
<evidence type="ECO:0000256" key="1">
    <source>
        <dbReference type="SAM" id="SignalP"/>
    </source>
</evidence>
<proteinExistence type="predicted"/>
<dbReference type="PROSITE" id="PS51257">
    <property type="entry name" value="PROKAR_LIPOPROTEIN"/>
    <property type="match status" value="1"/>
</dbReference>
<reference evidence="2 3" key="1">
    <citation type="submission" date="2010-03" db="EMBL/GenBank/DDBJ databases">
        <authorList>
            <consortium name="The Broad Institute Genome Sequencing Platform"/>
            <person name="Ward D."/>
            <person name="Earl A."/>
            <person name="Feldgarden M."/>
            <person name="Gevers D."/>
            <person name="Young S."/>
            <person name="Zeng Q."/>
            <person name="Koehrsen M."/>
            <person name="Alvarado L."/>
            <person name="Berlin A.M."/>
            <person name="Borenstein D."/>
            <person name="Chapman S.B."/>
            <person name="Chen Z."/>
            <person name="Engels R."/>
            <person name="Freedman E."/>
            <person name="Gellesch M."/>
            <person name="Goldberg J."/>
            <person name="Griggs A."/>
            <person name="Gujja S."/>
            <person name="Heilman E.R."/>
            <person name="Heiman D.I."/>
            <person name="Hepburn T.A."/>
            <person name="Howarth C."/>
            <person name="Jen D."/>
            <person name="Larson L."/>
            <person name="Mehta T."/>
            <person name="Park D."/>
            <person name="Pearson M."/>
            <person name="Richards J."/>
            <person name="Roberts A."/>
            <person name="Saif S."/>
            <person name="Shea T.D."/>
            <person name="Shenoy N."/>
            <person name="Sisk P."/>
            <person name="Stolte C."/>
            <person name="Sykes S.N."/>
            <person name="Walk T."/>
            <person name="White J."/>
            <person name="Yandava C."/>
            <person name="Izard J."/>
            <person name="Baranova O.V."/>
            <person name="Blanton J.M."/>
            <person name="Tanner A.C."/>
            <person name="Dewhirst F."/>
            <person name="Haas B."/>
            <person name="Nusbaum C."/>
            <person name="Birren B."/>
        </authorList>
    </citation>
    <scope>NUCLEOTIDE SEQUENCE [LARGE SCALE GENOMIC DNA]</scope>
    <source>
        <strain evidence="2 3">ATCC 29453</strain>
    </source>
</reference>
<dbReference type="eggNOG" id="ENOG50338RD">
    <property type="taxonomic scope" value="Bacteria"/>
</dbReference>
<evidence type="ECO:0000313" key="3">
    <source>
        <dbReference type="Proteomes" id="UP000017813"/>
    </source>
</evidence>
<sequence>MLSKFHLSLLISAALLAACSPDSSSQNPLPSASAVATNTPASVPVVASGASAVNAVAVQAVSVPALSATSTPKEQAKILHQLMQQFAQQAAERMQQAQAQNPKLSEAQSRMIIQNEMTAIRQNINYLKSLNLSDKEIASVRDALAMSMAAYADTADLQVRSSEAAEHKQTEELHKINQELGVKIAKSQEWQQISSNQYHQLMKKYQLKQDNLSK</sequence>
<name>V9H630_9NEIS</name>
<feature type="chain" id="PRO_5030178891" description="Lipoprotein" evidence="1">
    <location>
        <begin position="18"/>
        <end position="214"/>
    </location>
</feature>
<reference evidence="2 3" key="2">
    <citation type="submission" date="2011-10" db="EMBL/GenBank/DDBJ databases">
        <title>The Genome Sequence of Simonsiella muelleri ATCC 29453.</title>
        <authorList>
            <consortium name="The Broad Institute Genome Sequencing Platform"/>
            <consortium name="The Broad Institute Genome Sequencing Center for Infectious Disease"/>
            <person name="Earl A."/>
            <person name="Ward D."/>
            <person name="Feldgarden M."/>
            <person name="Gevers D."/>
            <person name="Izard J."/>
            <person name="Baranova O.V."/>
            <person name="Blanton J.M."/>
            <person name="Tanner A.C."/>
            <person name="Dewhirst F."/>
            <person name="Young S.K."/>
            <person name="Zeng Q."/>
            <person name="Gargeya S."/>
            <person name="Fitzgerald M."/>
            <person name="Haas B."/>
            <person name="Abouelleil A."/>
            <person name="Alvarado L."/>
            <person name="Arachchi H.M."/>
            <person name="Berlin A."/>
            <person name="Brown A."/>
            <person name="Chapman S.B."/>
            <person name="Chen Z."/>
            <person name="Dunbar C."/>
            <person name="Freedman E."/>
            <person name="Gearin G."/>
            <person name="Goldberg J."/>
            <person name="Griggs A."/>
            <person name="Gujja S."/>
            <person name="Heiman D."/>
            <person name="Howarth C."/>
            <person name="Larson L."/>
            <person name="Lui A."/>
            <person name="MacDonald P.J.P."/>
            <person name="Montmayeur A."/>
            <person name="Murphy C."/>
            <person name="Neiman D."/>
            <person name="Pearson M."/>
            <person name="Priest M."/>
            <person name="Roberts A."/>
            <person name="Saif S."/>
            <person name="Shea T."/>
            <person name="Shenoy N."/>
            <person name="Sisk P."/>
            <person name="Stolte C."/>
            <person name="Sykes S."/>
            <person name="Wortman J."/>
            <person name="Nusbaum C."/>
            <person name="Birren B."/>
        </authorList>
    </citation>
    <scope>NUCLEOTIDE SEQUENCE [LARGE SCALE GENOMIC DNA]</scope>
    <source>
        <strain evidence="2 3">ATCC 29453</strain>
    </source>
</reference>
<dbReference type="EMBL" id="ADCY02000008">
    <property type="protein sequence ID" value="EFG31275.1"/>
    <property type="molecule type" value="Genomic_DNA"/>
</dbReference>
<organism evidence="2 3">
    <name type="scientific">Simonsiella muelleri ATCC 29453</name>
    <dbReference type="NCBI Taxonomy" id="641147"/>
    <lineage>
        <taxon>Bacteria</taxon>
        <taxon>Pseudomonadati</taxon>
        <taxon>Pseudomonadota</taxon>
        <taxon>Betaproteobacteria</taxon>
        <taxon>Neisseriales</taxon>
        <taxon>Neisseriaceae</taxon>
        <taxon>Simonsiella</taxon>
    </lineage>
</organism>
<comment type="caution">
    <text evidence="2">The sequence shown here is derived from an EMBL/GenBank/DDBJ whole genome shotgun (WGS) entry which is preliminary data.</text>
</comment>
<dbReference type="STRING" id="641147.HMPREF9021_00543"/>
<evidence type="ECO:0000313" key="2">
    <source>
        <dbReference type="EMBL" id="EFG31275.1"/>
    </source>
</evidence>
<dbReference type="AlphaFoldDB" id="V9H630"/>